<feature type="compositionally biased region" description="Polar residues" evidence="1">
    <location>
        <begin position="1"/>
        <end position="26"/>
    </location>
</feature>
<evidence type="ECO:0000313" key="2">
    <source>
        <dbReference type="EMBL" id="GLA87496.1"/>
    </source>
</evidence>
<sequence length="146" mass="14787">MPPITPQSQSHPRSPTTTSDENNTVTWEHLEHAPPAPPSLPSQSANTAARNNDNRSTVDNNCERVLGPEIHALSGAVHVEDVMGMGDGTGTGTGTGMGPGADRAPAIRIYPPGDAGSSFVSRASGVGGVGGSTKSVSFSGDEGLGR</sequence>
<dbReference type="AlphaFoldDB" id="A0A9W6ARY1"/>
<dbReference type="Proteomes" id="UP001144157">
    <property type="component" value="Unassembled WGS sequence"/>
</dbReference>
<reference evidence="2" key="1">
    <citation type="submission" date="2022-07" db="EMBL/GenBank/DDBJ databases">
        <title>Taxonomy of Aspergillus series Nigri: significant species reduction supported by multi-species coalescent approaches.</title>
        <authorList>
            <person name="Bian C."/>
            <person name="Kusuya Y."/>
            <person name="Sklenar F."/>
            <person name="D'hooge E."/>
            <person name="Yaguchi T."/>
            <person name="Takahashi H."/>
            <person name="Hubka V."/>
        </authorList>
    </citation>
    <scope>NUCLEOTIDE SEQUENCE</scope>
    <source>
        <strain evidence="2">IFM 56815</strain>
    </source>
</reference>
<name>A0A9W6ARY1_ASPTU</name>
<feature type="region of interest" description="Disordered" evidence="1">
    <location>
        <begin position="1"/>
        <end position="63"/>
    </location>
</feature>
<feature type="compositionally biased region" description="Polar residues" evidence="1">
    <location>
        <begin position="43"/>
        <end position="60"/>
    </location>
</feature>
<comment type="caution">
    <text evidence="2">The sequence shown here is derived from an EMBL/GenBank/DDBJ whole genome shotgun (WGS) entry which is preliminary data.</text>
</comment>
<feature type="region of interest" description="Disordered" evidence="1">
    <location>
        <begin position="82"/>
        <end position="110"/>
    </location>
</feature>
<accession>A0A9W6ARY1</accession>
<feature type="region of interest" description="Disordered" evidence="1">
    <location>
        <begin position="124"/>
        <end position="146"/>
    </location>
</feature>
<evidence type="ECO:0000256" key="1">
    <source>
        <dbReference type="SAM" id="MobiDB-lite"/>
    </source>
</evidence>
<protein>
    <submittedName>
        <fullName evidence="2">Uncharacterized protein</fullName>
    </submittedName>
</protein>
<proteinExistence type="predicted"/>
<dbReference type="EMBL" id="BRPE01000010">
    <property type="protein sequence ID" value="GLA87496.1"/>
    <property type="molecule type" value="Genomic_DNA"/>
</dbReference>
<gene>
    <name evidence="2" type="ORF">AtubIFM56815_001922</name>
</gene>
<evidence type="ECO:0000313" key="3">
    <source>
        <dbReference type="Proteomes" id="UP001144157"/>
    </source>
</evidence>
<organism evidence="2 3">
    <name type="scientific">Aspergillus tubingensis</name>
    <dbReference type="NCBI Taxonomy" id="5068"/>
    <lineage>
        <taxon>Eukaryota</taxon>
        <taxon>Fungi</taxon>
        <taxon>Dikarya</taxon>
        <taxon>Ascomycota</taxon>
        <taxon>Pezizomycotina</taxon>
        <taxon>Eurotiomycetes</taxon>
        <taxon>Eurotiomycetidae</taxon>
        <taxon>Eurotiales</taxon>
        <taxon>Aspergillaceae</taxon>
        <taxon>Aspergillus</taxon>
        <taxon>Aspergillus subgen. Circumdati</taxon>
    </lineage>
</organism>
<feature type="compositionally biased region" description="Gly residues" evidence="1">
    <location>
        <begin position="85"/>
        <end position="99"/>
    </location>
</feature>